<keyword evidence="2" id="KW-0732">Signal</keyword>
<dbReference type="AlphaFoldDB" id="A0A6A5Z797"/>
<feature type="chain" id="PRO_5025434991" evidence="2">
    <location>
        <begin position="18"/>
        <end position="186"/>
    </location>
</feature>
<reference evidence="3" key="1">
    <citation type="journal article" date="2020" name="Stud. Mycol.">
        <title>101 Dothideomycetes genomes: a test case for predicting lifestyles and emergence of pathogens.</title>
        <authorList>
            <person name="Haridas S."/>
            <person name="Albert R."/>
            <person name="Binder M."/>
            <person name="Bloem J."/>
            <person name="Labutti K."/>
            <person name="Salamov A."/>
            <person name="Andreopoulos B."/>
            <person name="Baker S."/>
            <person name="Barry K."/>
            <person name="Bills G."/>
            <person name="Bluhm B."/>
            <person name="Cannon C."/>
            <person name="Castanera R."/>
            <person name="Culley D."/>
            <person name="Daum C."/>
            <person name="Ezra D."/>
            <person name="Gonzalez J."/>
            <person name="Henrissat B."/>
            <person name="Kuo A."/>
            <person name="Liang C."/>
            <person name="Lipzen A."/>
            <person name="Lutzoni F."/>
            <person name="Magnuson J."/>
            <person name="Mondo S."/>
            <person name="Nolan M."/>
            <person name="Ohm R."/>
            <person name="Pangilinan J."/>
            <person name="Park H.-J."/>
            <person name="Ramirez L."/>
            <person name="Alfaro M."/>
            <person name="Sun H."/>
            <person name="Tritt A."/>
            <person name="Yoshinaga Y."/>
            <person name="Zwiers L.-H."/>
            <person name="Turgeon B."/>
            <person name="Goodwin S."/>
            <person name="Spatafora J."/>
            <person name="Crous P."/>
            <person name="Grigoriev I."/>
        </authorList>
    </citation>
    <scope>NUCLEOTIDE SEQUENCE</scope>
    <source>
        <strain evidence="3">CBS 627.86</strain>
    </source>
</reference>
<dbReference type="EMBL" id="ML977323">
    <property type="protein sequence ID" value="KAF2115320.1"/>
    <property type="molecule type" value="Genomic_DNA"/>
</dbReference>
<name>A0A6A5Z797_9PLEO</name>
<evidence type="ECO:0000313" key="3">
    <source>
        <dbReference type="EMBL" id="KAF2115320.1"/>
    </source>
</evidence>
<protein>
    <submittedName>
        <fullName evidence="3">Uncharacterized protein</fullName>
    </submittedName>
</protein>
<evidence type="ECO:0000256" key="1">
    <source>
        <dbReference type="SAM" id="MobiDB-lite"/>
    </source>
</evidence>
<feature type="compositionally biased region" description="Basic and acidic residues" evidence="1">
    <location>
        <begin position="82"/>
        <end position="93"/>
    </location>
</feature>
<keyword evidence="4" id="KW-1185">Reference proteome</keyword>
<feature type="signal peptide" evidence="2">
    <location>
        <begin position="1"/>
        <end position="17"/>
    </location>
</feature>
<dbReference type="Proteomes" id="UP000799770">
    <property type="component" value="Unassembled WGS sequence"/>
</dbReference>
<accession>A0A6A5Z797</accession>
<evidence type="ECO:0000256" key="2">
    <source>
        <dbReference type="SAM" id="SignalP"/>
    </source>
</evidence>
<organism evidence="3 4">
    <name type="scientific">Lophiotrema nucula</name>
    <dbReference type="NCBI Taxonomy" id="690887"/>
    <lineage>
        <taxon>Eukaryota</taxon>
        <taxon>Fungi</taxon>
        <taxon>Dikarya</taxon>
        <taxon>Ascomycota</taxon>
        <taxon>Pezizomycotina</taxon>
        <taxon>Dothideomycetes</taxon>
        <taxon>Pleosporomycetidae</taxon>
        <taxon>Pleosporales</taxon>
        <taxon>Lophiotremataceae</taxon>
        <taxon>Lophiotrema</taxon>
    </lineage>
</organism>
<evidence type="ECO:0000313" key="4">
    <source>
        <dbReference type="Proteomes" id="UP000799770"/>
    </source>
</evidence>
<feature type="region of interest" description="Disordered" evidence="1">
    <location>
        <begin position="75"/>
        <end position="96"/>
    </location>
</feature>
<proteinExistence type="predicted"/>
<dbReference type="OrthoDB" id="10555839at2759"/>
<sequence>MLLDIITVLLITPLASAIALQPRRPAASGFINAHTWTNNALGPTVGYLNADGRLTSSSSSRAKFTLKEDEPWTASTSNGECGFHDPNEPKNEESSGGVNWTAFRCKSGIQIVGYPDQLGIDQTPTKLPDGTEVTYIYTQSGSGVNSLWFSVGLPAGTEAKDVFTRGPPGTELGEGRVELRFVWESA</sequence>
<gene>
    <name evidence="3" type="ORF">BDV96DRAFT_75117</name>
</gene>